<reference evidence="2" key="1">
    <citation type="submission" date="2018-06" db="EMBL/GenBank/DDBJ databases">
        <authorList>
            <person name="Zhirakovskaya E."/>
        </authorList>
    </citation>
    <scope>NUCLEOTIDE SEQUENCE</scope>
</reference>
<organism evidence="2">
    <name type="scientific">hydrothermal vent metagenome</name>
    <dbReference type="NCBI Taxonomy" id="652676"/>
    <lineage>
        <taxon>unclassified sequences</taxon>
        <taxon>metagenomes</taxon>
        <taxon>ecological metagenomes</taxon>
    </lineage>
</organism>
<accession>A0A3B0XIL6</accession>
<keyword evidence="1" id="KW-0472">Membrane</keyword>
<evidence type="ECO:0000256" key="1">
    <source>
        <dbReference type="SAM" id="Phobius"/>
    </source>
</evidence>
<feature type="transmembrane region" description="Helical" evidence="1">
    <location>
        <begin position="37"/>
        <end position="61"/>
    </location>
</feature>
<keyword evidence="1" id="KW-0812">Transmembrane</keyword>
<dbReference type="EMBL" id="UOFI01000011">
    <property type="protein sequence ID" value="VAW61539.1"/>
    <property type="molecule type" value="Genomic_DNA"/>
</dbReference>
<dbReference type="AlphaFoldDB" id="A0A3B0XIL6"/>
<name>A0A3B0XIL6_9ZZZZ</name>
<keyword evidence="1" id="KW-1133">Transmembrane helix</keyword>
<proteinExistence type="predicted"/>
<gene>
    <name evidence="2" type="ORF">MNBD_GAMMA09-711</name>
</gene>
<evidence type="ECO:0000313" key="2">
    <source>
        <dbReference type="EMBL" id="VAW61539.1"/>
    </source>
</evidence>
<protein>
    <submittedName>
        <fullName evidence="2">Uncharacterized protein</fullName>
    </submittedName>
</protein>
<sequence length="153" mass="17104">MPISGWALISSHGTFKLKEQVMHSIINGQQLKRYTRFILGLFILSVINMGIQLPAHGAMLLKMQPVQQGMMQMDSQSCECPPMLCESVSSQAEQLSEGSHGVSFNYLTGFQTAYSFVVDDSHQQQTPILLDLHDRRLHYSIATPLSITSILHI</sequence>